<proteinExistence type="predicted"/>
<gene>
    <name evidence="2" type="ORF">Q3O60_02865</name>
</gene>
<accession>A0ABT9GVP8</accession>
<evidence type="ECO:0000256" key="1">
    <source>
        <dbReference type="SAM" id="MobiDB-lite"/>
    </source>
</evidence>
<protein>
    <submittedName>
        <fullName evidence="2">Uncharacterized protein</fullName>
    </submittedName>
</protein>
<dbReference type="Proteomes" id="UP001231616">
    <property type="component" value="Unassembled WGS sequence"/>
</dbReference>
<comment type="caution">
    <text evidence="2">The sequence shown here is derived from an EMBL/GenBank/DDBJ whole genome shotgun (WGS) entry which is preliminary data.</text>
</comment>
<dbReference type="RefSeq" id="WP_305892396.1">
    <property type="nucleotide sequence ID" value="NZ_JAUZVZ010000003.1"/>
</dbReference>
<dbReference type="EMBL" id="JAUZVZ010000003">
    <property type="protein sequence ID" value="MDP4535127.1"/>
    <property type="molecule type" value="Genomic_DNA"/>
</dbReference>
<evidence type="ECO:0000313" key="2">
    <source>
        <dbReference type="EMBL" id="MDP4535127.1"/>
    </source>
</evidence>
<reference evidence="2 3" key="1">
    <citation type="submission" date="2023-08" db="EMBL/GenBank/DDBJ databases">
        <authorList>
            <person name="Joshi A."/>
            <person name="Thite S."/>
        </authorList>
    </citation>
    <scope>NUCLEOTIDE SEQUENCE [LARGE SCALE GENOMIC DNA]</scope>
    <source>
        <strain evidence="2 3">AC40</strain>
    </source>
</reference>
<evidence type="ECO:0000313" key="3">
    <source>
        <dbReference type="Proteomes" id="UP001231616"/>
    </source>
</evidence>
<name>A0ABT9GVP8_9GAMM</name>
<sequence>MIILRFGGKRELPDDSSRQLQPYLTGPLQQQQHVDDVEEQRPALIARPNELTPRVRSLDT</sequence>
<feature type="compositionally biased region" description="Basic and acidic residues" evidence="1">
    <location>
        <begin position="8"/>
        <end position="17"/>
    </location>
</feature>
<feature type="region of interest" description="Disordered" evidence="1">
    <location>
        <begin position="6"/>
        <end position="33"/>
    </location>
</feature>
<keyword evidence="3" id="KW-1185">Reference proteome</keyword>
<organism evidence="2 3">
    <name type="scientific">Alkalimonas collagenimarina</name>
    <dbReference type="NCBI Taxonomy" id="400390"/>
    <lineage>
        <taxon>Bacteria</taxon>
        <taxon>Pseudomonadati</taxon>
        <taxon>Pseudomonadota</taxon>
        <taxon>Gammaproteobacteria</taxon>
        <taxon>Alkalimonas</taxon>
    </lineage>
</organism>